<dbReference type="SMART" id="SM00354">
    <property type="entry name" value="HTH_LACI"/>
    <property type="match status" value="1"/>
</dbReference>
<proteinExistence type="predicted"/>
<accession>A0ABU8ZQ81</accession>
<protein>
    <submittedName>
        <fullName evidence="5">LacI family DNA-binding transcriptional regulator</fullName>
    </submittedName>
</protein>
<keyword evidence="1" id="KW-0805">Transcription regulation</keyword>
<comment type="caution">
    <text evidence="5">The sequence shown here is derived from an EMBL/GenBank/DDBJ whole genome shotgun (WGS) entry which is preliminary data.</text>
</comment>
<dbReference type="InterPro" id="IPR000843">
    <property type="entry name" value="HTH_LacI"/>
</dbReference>
<feature type="domain" description="HTH lacI-type" evidence="4">
    <location>
        <begin position="2"/>
        <end position="56"/>
    </location>
</feature>
<reference evidence="5 6" key="1">
    <citation type="submission" date="2024-02" db="EMBL/GenBank/DDBJ databases">
        <title>Bifidobacterium honeyensis sp. nov., isolated from the comb honey.</title>
        <authorList>
            <person name="Liu W."/>
            <person name="Li Y."/>
        </authorList>
    </citation>
    <scope>NUCLEOTIDE SEQUENCE [LARGE SCALE GENOMIC DNA]</scope>
    <source>
        <strain evidence="5 6">IMAU50988</strain>
    </source>
</reference>
<dbReference type="CDD" id="cd01392">
    <property type="entry name" value="HTH_LacI"/>
    <property type="match status" value="1"/>
</dbReference>
<dbReference type="CDD" id="cd06267">
    <property type="entry name" value="PBP1_LacI_sugar_binding-like"/>
    <property type="match status" value="1"/>
</dbReference>
<gene>
    <name evidence="5" type="ORF">V8P97_06770</name>
</gene>
<keyword evidence="3" id="KW-0804">Transcription</keyword>
<evidence type="ECO:0000256" key="2">
    <source>
        <dbReference type="ARBA" id="ARBA00023125"/>
    </source>
</evidence>
<keyword evidence="2 5" id="KW-0238">DNA-binding</keyword>
<organism evidence="5 6">
    <name type="scientific">Bifidobacterium favimelis</name>
    <dbReference type="NCBI Taxonomy" id="3122979"/>
    <lineage>
        <taxon>Bacteria</taxon>
        <taxon>Bacillati</taxon>
        <taxon>Actinomycetota</taxon>
        <taxon>Actinomycetes</taxon>
        <taxon>Bifidobacteriales</taxon>
        <taxon>Bifidobacteriaceae</taxon>
        <taxon>Bifidobacterium</taxon>
    </lineage>
</organism>
<dbReference type="Proteomes" id="UP001373159">
    <property type="component" value="Unassembled WGS sequence"/>
</dbReference>
<dbReference type="InterPro" id="IPR010982">
    <property type="entry name" value="Lambda_DNA-bd_dom_sf"/>
</dbReference>
<dbReference type="Gene3D" id="1.10.260.40">
    <property type="entry name" value="lambda repressor-like DNA-binding domains"/>
    <property type="match status" value="1"/>
</dbReference>
<dbReference type="InterPro" id="IPR028082">
    <property type="entry name" value="Peripla_BP_I"/>
</dbReference>
<evidence type="ECO:0000256" key="3">
    <source>
        <dbReference type="ARBA" id="ARBA00023163"/>
    </source>
</evidence>
<dbReference type="InterPro" id="IPR046335">
    <property type="entry name" value="LacI/GalR-like_sensor"/>
</dbReference>
<dbReference type="EMBL" id="JBANBB010000002">
    <property type="protein sequence ID" value="MEK0307160.1"/>
    <property type="molecule type" value="Genomic_DNA"/>
</dbReference>
<dbReference type="SUPFAM" id="SSF47413">
    <property type="entry name" value="lambda repressor-like DNA-binding domains"/>
    <property type="match status" value="1"/>
</dbReference>
<evidence type="ECO:0000313" key="5">
    <source>
        <dbReference type="EMBL" id="MEK0307160.1"/>
    </source>
</evidence>
<sequence>MVTLREVAQAAGVSPSTASAALRGMDIVKPQTRKKVTQAAERLHYRANLPARALRSGRSGIFTLIVPDLENAFYARLANSLATELDNRDLRLIIQVSQFNKDKELSQVSELTSSMCDGLFICSTHNSGREIGRVSHGLPVLLFDDMSTQENTCFDSIETPSREGIGAAIRHLYDCGRRRIGIVGGFPPSNRTPPTLGVTLRENRYKQALATLDQLGLDSGQALVPSDWTTREGRLTAHHLVEDGLGFDALCCMNDSLALGILRGLAECGIQVPGQVAVTGFDGIAPGGYITPTLTTVAVDFTSMAVMAVSMMEDQLGGRGRQSRPMPRRIIVGYRLLKRESTVGRSAAGPDII</sequence>
<dbReference type="PROSITE" id="PS00356">
    <property type="entry name" value="HTH_LACI_1"/>
    <property type="match status" value="1"/>
</dbReference>
<dbReference type="Pfam" id="PF13377">
    <property type="entry name" value="Peripla_BP_3"/>
    <property type="match status" value="1"/>
</dbReference>
<dbReference type="GO" id="GO:0003677">
    <property type="term" value="F:DNA binding"/>
    <property type="evidence" value="ECO:0007669"/>
    <property type="project" value="UniProtKB-KW"/>
</dbReference>
<dbReference type="RefSeq" id="WP_340469879.1">
    <property type="nucleotide sequence ID" value="NZ_JBANBB010000002.1"/>
</dbReference>
<evidence type="ECO:0000259" key="4">
    <source>
        <dbReference type="PROSITE" id="PS50932"/>
    </source>
</evidence>
<evidence type="ECO:0000256" key="1">
    <source>
        <dbReference type="ARBA" id="ARBA00023015"/>
    </source>
</evidence>
<dbReference type="PANTHER" id="PTHR30146:SF109">
    <property type="entry name" value="HTH-TYPE TRANSCRIPTIONAL REGULATOR GALS"/>
    <property type="match status" value="1"/>
</dbReference>
<dbReference type="SUPFAM" id="SSF53822">
    <property type="entry name" value="Periplasmic binding protein-like I"/>
    <property type="match status" value="1"/>
</dbReference>
<dbReference type="PROSITE" id="PS50932">
    <property type="entry name" value="HTH_LACI_2"/>
    <property type="match status" value="1"/>
</dbReference>
<evidence type="ECO:0000313" key="6">
    <source>
        <dbReference type="Proteomes" id="UP001373159"/>
    </source>
</evidence>
<name>A0ABU8ZQ81_9BIFI</name>
<dbReference type="Gene3D" id="3.40.50.2300">
    <property type="match status" value="2"/>
</dbReference>
<dbReference type="Pfam" id="PF00356">
    <property type="entry name" value="LacI"/>
    <property type="match status" value="1"/>
</dbReference>
<keyword evidence="6" id="KW-1185">Reference proteome</keyword>
<dbReference type="PANTHER" id="PTHR30146">
    <property type="entry name" value="LACI-RELATED TRANSCRIPTIONAL REPRESSOR"/>
    <property type="match status" value="1"/>
</dbReference>